<evidence type="ECO:0000313" key="3">
    <source>
        <dbReference type="Proteomes" id="UP001469553"/>
    </source>
</evidence>
<sequence>MPFLPSCAWLNGVMLTGAAQTHLILLSASSLSTGGREDGSSGKDAICGNCTDMPLCFDTILTASFGFLQTAVQQALCDPALHM</sequence>
<proteinExistence type="predicted"/>
<comment type="caution">
    <text evidence="2">The sequence shown here is derived from an EMBL/GenBank/DDBJ whole genome shotgun (WGS) entry which is preliminary data.</text>
</comment>
<organism evidence="2 3">
    <name type="scientific">Ameca splendens</name>
    <dbReference type="NCBI Taxonomy" id="208324"/>
    <lineage>
        <taxon>Eukaryota</taxon>
        <taxon>Metazoa</taxon>
        <taxon>Chordata</taxon>
        <taxon>Craniata</taxon>
        <taxon>Vertebrata</taxon>
        <taxon>Euteleostomi</taxon>
        <taxon>Actinopterygii</taxon>
        <taxon>Neopterygii</taxon>
        <taxon>Teleostei</taxon>
        <taxon>Neoteleostei</taxon>
        <taxon>Acanthomorphata</taxon>
        <taxon>Ovalentaria</taxon>
        <taxon>Atherinomorphae</taxon>
        <taxon>Cyprinodontiformes</taxon>
        <taxon>Goodeidae</taxon>
        <taxon>Ameca</taxon>
    </lineage>
</organism>
<evidence type="ECO:0000313" key="2">
    <source>
        <dbReference type="EMBL" id="MEQ2283846.1"/>
    </source>
</evidence>
<accession>A0ABV0XR07</accession>
<name>A0ABV0XR07_9TELE</name>
<keyword evidence="3" id="KW-1185">Reference proteome</keyword>
<reference evidence="2 3" key="1">
    <citation type="submission" date="2021-06" db="EMBL/GenBank/DDBJ databases">
        <authorList>
            <person name="Palmer J.M."/>
        </authorList>
    </citation>
    <scope>NUCLEOTIDE SEQUENCE [LARGE SCALE GENOMIC DNA]</scope>
    <source>
        <strain evidence="2 3">AS_MEX2019</strain>
        <tissue evidence="2">Muscle</tissue>
    </source>
</reference>
<protein>
    <recommendedName>
        <fullName evidence="4">Secreted protein</fullName>
    </recommendedName>
</protein>
<gene>
    <name evidence="2" type="ORF">AMECASPLE_015737</name>
</gene>
<evidence type="ECO:0008006" key="4">
    <source>
        <dbReference type="Google" id="ProtNLM"/>
    </source>
</evidence>
<dbReference type="EMBL" id="JAHRIP010010524">
    <property type="protein sequence ID" value="MEQ2283846.1"/>
    <property type="molecule type" value="Genomic_DNA"/>
</dbReference>
<evidence type="ECO:0000256" key="1">
    <source>
        <dbReference type="SAM" id="SignalP"/>
    </source>
</evidence>
<keyword evidence="1" id="KW-0732">Signal</keyword>
<dbReference type="Proteomes" id="UP001469553">
    <property type="component" value="Unassembled WGS sequence"/>
</dbReference>
<feature type="chain" id="PRO_5046082022" description="Secreted protein" evidence="1">
    <location>
        <begin position="19"/>
        <end position="83"/>
    </location>
</feature>
<feature type="signal peptide" evidence="1">
    <location>
        <begin position="1"/>
        <end position="18"/>
    </location>
</feature>